<feature type="compositionally biased region" description="Basic residues" evidence="1">
    <location>
        <begin position="1"/>
        <end position="14"/>
    </location>
</feature>
<feature type="compositionally biased region" description="Basic and acidic residues" evidence="1">
    <location>
        <begin position="379"/>
        <end position="391"/>
    </location>
</feature>
<feature type="compositionally biased region" description="Low complexity" evidence="1">
    <location>
        <begin position="349"/>
        <end position="363"/>
    </location>
</feature>
<gene>
    <name evidence="2" type="ORF">PSALAMII_LOCUS3956</name>
</gene>
<keyword evidence="3" id="KW-1185">Reference proteome</keyword>
<evidence type="ECO:0000313" key="2">
    <source>
        <dbReference type="EMBL" id="CAG8362840.1"/>
    </source>
</evidence>
<evidence type="ECO:0000256" key="1">
    <source>
        <dbReference type="SAM" id="MobiDB-lite"/>
    </source>
</evidence>
<feature type="region of interest" description="Disordered" evidence="1">
    <location>
        <begin position="1"/>
        <end position="188"/>
    </location>
</feature>
<dbReference type="AlphaFoldDB" id="A0A9W4NG74"/>
<proteinExistence type="predicted"/>
<feature type="compositionally biased region" description="Basic and acidic residues" evidence="1">
    <location>
        <begin position="40"/>
        <end position="54"/>
    </location>
</feature>
<feature type="compositionally biased region" description="Basic and acidic residues" evidence="1">
    <location>
        <begin position="210"/>
        <end position="219"/>
    </location>
</feature>
<comment type="caution">
    <text evidence="2">The sequence shown here is derived from an EMBL/GenBank/DDBJ whole genome shotgun (WGS) entry which is preliminary data.</text>
</comment>
<feature type="compositionally biased region" description="Basic and acidic residues" evidence="1">
    <location>
        <begin position="277"/>
        <end position="338"/>
    </location>
</feature>
<dbReference type="EMBL" id="CAJVPG010000144">
    <property type="protein sequence ID" value="CAG8362840.1"/>
    <property type="molecule type" value="Genomic_DNA"/>
</dbReference>
<feature type="region of interest" description="Disordered" evidence="1">
    <location>
        <begin position="202"/>
        <end position="441"/>
    </location>
</feature>
<accession>A0A9W4NG74</accession>
<sequence length="441" mass="46322">MAKKGGKKNNKKGNKPAAVAAAAVEKVKDVVTPDDNNVEDQSKTEQPAVEKTEPETAPEAAPETATETATESAENAKADTKPETPAPVATESPAVSELKESVKDEPVPAIEKKESVDETVEKAQASKAGQLGELEGGDAAGTGRTRVSQLGQSELISSTAVIPEKTTKEPATGESLPERPKTSESIAPVAPVVAPVAAPEPIPAPAIESDAAHAKRPYEKPIFNNEENLKPTKMPKTEEEKLVASAAEDKKTIENLAGAGPASTAAYTTPEPVPVKTEAEKPAEAPKVEAPKAEEKEVEAPKVEAPKAEEKKAEKVEAPKAEEAPKAAEKKPEEKIPVETKGTAQSDKASNANPDAVAAANAAITSSKNDKAAPAAAEELQKPEAALKRGEQPLPKTETPAETEPEAKAENKAQTSEATEEKEKKKKEKGGFLSWLKRKFK</sequence>
<feature type="compositionally biased region" description="Polar residues" evidence="1">
    <location>
        <begin position="145"/>
        <end position="160"/>
    </location>
</feature>
<feature type="compositionally biased region" description="Basic and acidic residues" evidence="1">
    <location>
        <begin position="97"/>
        <end position="121"/>
    </location>
</feature>
<organism evidence="2 3">
    <name type="scientific">Penicillium salamii</name>
    <dbReference type="NCBI Taxonomy" id="1612424"/>
    <lineage>
        <taxon>Eukaryota</taxon>
        <taxon>Fungi</taxon>
        <taxon>Dikarya</taxon>
        <taxon>Ascomycota</taxon>
        <taxon>Pezizomycotina</taxon>
        <taxon>Eurotiomycetes</taxon>
        <taxon>Eurotiomycetidae</taxon>
        <taxon>Eurotiales</taxon>
        <taxon>Aspergillaceae</taxon>
        <taxon>Penicillium</taxon>
    </lineage>
</organism>
<dbReference type="OrthoDB" id="4509259at2759"/>
<evidence type="ECO:0000313" key="3">
    <source>
        <dbReference type="Proteomes" id="UP001152649"/>
    </source>
</evidence>
<name>A0A9W4NG74_9EURO</name>
<feature type="compositionally biased region" description="Low complexity" evidence="1">
    <location>
        <begin position="55"/>
        <end position="73"/>
    </location>
</feature>
<feature type="compositionally biased region" description="Basic and acidic residues" evidence="1">
    <location>
        <begin position="227"/>
        <end position="253"/>
    </location>
</feature>
<reference evidence="2" key="1">
    <citation type="submission" date="2021-07" db="EMBL/GenBank/DDBJ databases">
        <authorList>
            <person name="Branca A.L. A."/>
        </authorList>
    </citation>
    <scope>NUCLEOTIDE SEQUENCE</scope>
</reference>
<feature type="compositionally biased region" description="Low complexity" evidence="1">
    <location>
        <begin position="15"/>
        <end position="24"/>
    </location>
</feature>
<protein>
    <submittedName>
        <fullName evidence="2">Uncharacterized protein</fullName>
    </submittedName>
</protein>
<dbReference type="Proteomes" id="UP001152649">
    <property type="component" value="Unassembled WGS sequence"/>
</dbReference>